<dbReference type="AlphaFoldDB" id="A0A3M7TPW8"/>
<dbReference type="EMBL" id="RHIB01000003">
    <property type="protein sequence ID" value="RNA67057.1"/>
    <property type="molecule type" value="Genomic_DNA"/>
</dbReference>
<protein>
    <submittedName>
        <fullName evidence="1">Ferritin-like domain-containing protein</fullName>
    </submittedName>
</protein>
<sequence>MYDSGYPPQSEAFGQHYNNQMVLRLIRQIMGWESFDELMIDYLIGQTKDPGAEQILYDMRQDERNHYDTLAKIYTDISGQRSNVQTPSGSIPESYEAGLGEVLQRKGKMMKLYVHLYIHSPLQYQSILYPFLSEEQTHMQMINYLLIRKCCL</sequence>
<dbReference type="InterPro" id="IPR009078">
    <property type="entry name" value="Ferritin-like_SF"/>
</dbReference>
<name>A0A3M7TPW8_9BACI</name>
<proteinExistence type="predicted"/>
<dbReference type="CDD" id="cd00657">
    <property type="entry name" value="Ferritin_like"/>
    <property type="match status" value="1"/>
</dbReference>
<evidence type="ECO:0000313" key="1">
    <source>
        <dbReference type="EMBL" id="RNA67057.1"/>
    </source>
</evidence>
<keyword evidence="2" id="KW-1185">Reference proteome</keyword>
<organism evidence="1 2">
    <name type="scientific">Alteribacter keqinensis</name>
    <dbReference type="NCBI Taxonomy" id="2483800"/>
    <lineage>
        <taxon>Bacteria</taxon>
        <taxon>Bacillati</taxon>
        <taxon>Bacillota</taxon>
        <taxon>Bacilli</taxon>
        <taxon>Bacillales</taxon>
        <taxon>Bacillaceae</taxon>
        <taxon>Alteribacter</taxon>
    </lineage>
</organism>
<dbReference type="Proteomes" id="UP000278746">
    <property type="component" value="Unassembled WGS sequence"/>
</dbReference>
<comment type="caution">
    <text evidence="1">The sequence shown here is derived from an EMBL/GenBank/DDBJ whole genome shotgun (WGS) entry which is preliminary data.</text>
</comment>
<dbReference type="OrthoDB" id="2861296at2"/>
<accession>A0A3M7TPW8</accession>
<dbReference type="SUPFAM" id="SSF47240">
    <property type="entry name" value="Ferritin-like"/>
    <property type="match status" value="1"/>
</dbReference>
<gene>
    <name evidence="1" type="ORF">EBO34_17865</name>
</gene>
<evidence type="ECO:0000313" key="2">
    <source>
        <dbReference type="Proteomes" id="UP000278746"/>
    </source>
</evidence>
<reference evidence="1 2" key="1">
    <citation type="submission" date="2018-10" db="EMBL/GenBank/DDBJ databases">
        <title>Bacillus Keqinensis sp. nov., a moderately halophilic bacterium isolated from a saline-alkaline lake.</title>
        <authorList>
            <person name="Wang H."/>
        </authorList>
    </citation>
    <scope>NUCLEOTIDE SEQUENCE [LARGE SCALE GENOMIC DNA]</scope>
    <source>
        <strain evidence="1 2">KQ-3</strain>
    </source>
</reference>
<dbReference type="RefSeq" id="WP_122901120.1">
    <property type="nucleotide sequence ID" value="NZ_RHIB01000003.1"/>
</dbReference>